<dbReference type="CDD" id="cd00590">
    <property type="entry name" value="RRM_SF"/>
    <property type="match status" value="2"/>
</dbReference>
<feature type="region of interest" description="Disordered" evidence="3">
    <location>
        <begin position="1"/>
        <end position="23"/>
    </location>
</feature>
<reference evidence="7" key="1">
    <citation type="journal article" date="2018" name="Gigascience">
        <title>Genome assembly of the Pink Ipe (Handroanthus impetiginosus, Bignoniaceae), a highly valued, ecologically keystone Neotropical timber forest tree.</title>
        <authorList>
            <person name="Silva-Junior O.B."/>
            <person name="Grattapaglia D."/>
            <person name="Novaes E."/>
            <person name="Collevatti R.G."/>
        </authorList>
    </citation>
    <scope>NUCLEOTIDE SEQUENCE [LARGE SCALE GENOMIC DNA]</scope>
    <source>
        <strain evidence="7">cv. UFG-1</strain>
    </source>
</reference>
<keyword evidence="4" id="KW-1133">Transmembrane helix</keyword>
<dbReference type="OrthoDB" id="3800936at2759"/>
<comment type="caution">
    <text evidence="6">The sequence shown here is derived from an EMBL/GenBank/DDBJ whole genome shotgun (WGS) entry which is preliminary data.</text>
</comment>
<gene>
    <name evidence="6" type="ORF">CDL12_20814</name>
</gene>
<evidence type="ECO:0000256" key="1">
    <source>
        <dbReference type="ARBA" id="ARBA00022884"/>
    </source>
</evidence>
<evidence type="ECO:0000256" key="4">
    <source>
        <dbReference type="SAM" id="Phobius"/>
    </source>
</evidence>
<dbReference type="EMBL" id="NKXS01004355">
    <property type="protein sequence ID" value="PIN06624.1"/>
    <property type="molecule type" value="Genomic_DNA"/>
</dbReference>
<dbReference type="PROSITE" id="PS50102">
    <property type="entry name" value="RRM"/>
    <property type="match status" value="2"/>
</dbReference>
<keyword evidence="4" id="KW-0472">Membrane</keyword>
<organism evidence="6 7">
    <name type="scientific">Handroanthus impetiginosus</name>
    <dbReference type="NCBI Taxonomy" id="429701"/>
    <lineage>
        <taxon>Eukaryota</taxon>
        <taxon>Viridiplantae</taxon>
        <taxon>Streptophyta</taxon>
        <taxon>Embryophyta</taxon>
        <taxon>Tracheophyta</taxon>
        <taxon>Spermatophyta</taxon>
        <taxon>Magnoliopsida</taxon>
        <taxon>eudicotyledons</taxon>
        <taxon>Gunneridae</taxon>
        <taxon>Pentapetalae</taxon>
        <taxon>asterids</taxon>
        <taxon>lamiids</taxon>
        <taxon>Lamiales</taxon>
        <taxon>Bignoniaceae</taxon>
        <taxon>Crescentiina</taxon>
        <taxon>Tabebuia alliance</taxon>
        <taxon>Handroanthus</taxon>
    </lineage>
</organism>
<feature type="domain" description="RRM" evidence="5">
    <location>
        <begin position="28"/>
        <end position="105"/>
    </location>
</feature>
<evidence type="ECO:0000313" key="6">
    <source>
        <dbReference type="EMBL" id="PIN06624.1"/>
    </source>
</evidence>
<dbReference type="AlphaFoldDB" id="A0A2G9GMU8"/>
<evidence type="ECO:0000256" key="3">
    <source>
        <dbReference type="SAM" id="MobiDB-lite"/>
    </source>
</evidence>
<name>A0A2G9GMU8_9LAMI</name>
<feature type="compositionally biased region" description="Polar residues" evidence="3">
    <location>
        <begin position="1"/>
        <end position="16"/>
    </location>
</feature>
<dbReference type="SMART" id="SM00360">
    <property type="entry name" value="RRM"/>
    <property type="match status" value="2"/>
</dbReference>
<dbReference type="STRING" id="429701.A0A2G9GMU8"/>
<dbReference type="GO" id="GO:0003723">
    <property type="term" value="F:RNA binding"/>
    <property type="evidence" value="ECO:0007669"/>
    <property type="project" value="UniProtKB-UniRule"/>
</dbReference>
<keyword evidence="4" id="KW-0812">Transmembrane</keyword>
<evidence type="ECO:0000313" key="7">
    <source>
        <dbReference type="Proteomes" id="UP000231279"/>
    </source>
</evidence>
<keyword evidence="1 2" id="KW-0694">RNA-binding</keyword>
<keyword evidence="7" id="KW-1185">Reference proteome</keyword>
<dbReference type="Gene3D" id="3.30.70.330">
    <property type="match status" value="2"/>
</dbReference>
<dbReference type="PANTHER" id="PTHR21245">
    <property type="entry name" value="HETEROGENEOUS NUCLEAR RIBONUCLEOPROTEIN"/>
    <property type="match status" value="1"/>
</dbReference>
<evidence type="ECO:0000259" key="5">
    <source>
        <dbReference type="PROSITE" id="PS50102"/>
    </source>
</evidence>
<feature type="domain" description="RRM" evidence="5">
    <location>
        <begin position="107"/>
        <end position="161"/>
    </location>
</feature>
<dbReference type="Pfam" id="PF00076">
    <property type="entry name" value="RRM_1"/>
    <property type="match status" value="1"/>
</dbReference>
<evidence type="ECO:0000256" key="2">
    <source>
        <dbReference type="PROSITE-ProRule" id="PRU00176"/>
    </source>
</evidence>
<dbReference type="InterPro" id="IPR012677">
    <property type="entry name" value="Nucleotide-bd_a/b_plait_sf"/>
</dbReference>
<sequence>MSTSTIAQMSQPSKGQSTDHKENVAKGTEVFVGGLPRSISEEKVKELFSACGEIVEIRMIKDPKGNLKGFCFVRFATKEAASRAVREKSGTMLDGKKIGVLPSSEQDTLYFGNLNKAWSAEEFERIVLQVFPDVESIDLVMLKNISSGQKQRNRGFAFVKFCSHAVSFLYILLFVLFSWKS</sequence>
<dbReference type="Proteomes" id="UP000231279">
    <property type="component" value="Unassembled WGS sequence"/>
</dbReference>
<protein>
    <submittedName>
        <fullName evidence="6">Splicing factor 3b, subunit 4</fullName>
    </submittedName>
</protein>
<dbReference type="InterPro" id="IPR035979">
    <property type="entry name" value="RBD_domain_sf"/>
</dbReference>
<dbReference type="InterPro" id="IPR000504">
    <property type="entry name" value="RRM_dom"/>
</dbReference>
<feature type="transmembrane region" description="Helical" evidence="4">
    <location>
        <begin position="157"/>
        <end position="179"/>
    </location>
</feature>
<accession>A0A2G9GMU8</accession>
<dbReference type="SUPFAM" id="SSF54928">
    <property type="entry name" value="RNA-binding domain, RBD"/>
    <property type="match status" value="1"/>
</dbReference>
<proteinExistence type="predicted"/>